<evidence type="ECO:0000256" key="8">
    <source>
        <dbReference type="SAM" id="MobiDB-lite"/>
    </source>
</evidence>
<feature type="transmembrane region" description="Helical" evidence="9">
    <location>
        <begin position="51"/>
        <end position="69"/>
    </location>
</feature>
<dbReference type="PANTHER" id="PTHR13906:SF4">
    <property type="entry name" value="LYSOPHOSPHOLIPID ACYLTRANSFERASE 6"/>
    <property type="match status" value="1"/>
</dbReference>
<dbReference type="GO" id="GO:0046474">
    <property type="term" value="P:glycerophospholipid biosynthetic process"/>
    <property type="evidence" value="ECO:0007669"/>
    <property type="project" value="TreeGrafter"/>
</dbReference>
<dbReference type="OrthoDB" id="286734at2759"/>
<keyword evidence="5 9" id="KW-0472">Membrane</keyword>
<feature type="coiled-coil region" evidence="7">
    <location>
        <begin position="478"/>
        <end position="535"/>
    </location>
</feature>
<feature type="transmembrane region" description="Helical" evidence="9">
    <location>
        <begin position="23"/>
        <end position="39"/>
    </location>
</feature>
<dbReference type="GO" id="GO:0003841">
    <property type="term" value="F:1-acylglycerol-3-phosphate O-acyltransferase activity"/>
    <property type="evidence" value="ECO:0007669"/>
    <property type="project" value="TreeGrafter"/>
</dbReference>
<feature type="region of interest" description="Disordered" evidence="8">
    <location>
        <begin position="203"/>
        <end position="224"/>
    </location>
</feature>
<feature type="transmembrane region" description="Helical" evidence="9">
    <location>
        <begin position="419"/>
        <end position="442"/>
    </location>
</feature>
<keyword evidence="4 9" id="KW-1133">Transmembrane helix</keyword>
<evidence type="ECO:0000256" key="9">
    <source>
        <dbReference type="SAM" id="Phobius"/>
    </source>
</evidence>
<protein>
    <submittedName>
        <fullName evidence="10">MBOAT family protein</fullName>
    </submittedName>
</protein>
<evidence type="ECO:0000256" key="1">
    <source>
        <dbReference type="ARBA" id="ARBA00004141"/>
    </source>
</evidence>
<sequence>MLPYINIPFNYVGNALGASTDELKLIFSFLLSYPLAAVLKRIPDKSPWQKNLFIIGVGLFYLIGLFDLWDGLRTLMWSSVGAYAIAAYIDSPYMPWIGFVFCMGHMSLSHIQRQRANDHRAVDISGAQMVLVMKLTAFCWNVSDARHPDSELTDFQKERAIKKLPNLLDYAGYVLFFPSLMAGPAFDYVDYQKYISTTMFQLPPGTDPSKAPPTRKKRKIPRSGTPAALKAASGLAWIFAFLKFSSWYNPQLLLGPEYMKYGILRRIFILHMLGFTMRMKYYGVWTMTEGACILAGIGYKGIDPKTGQANWDRLQNVRPWDIETAQNTRAYLGNWNINTNLWLRNSMYLRVTPKGKKPGFRASLATFVTSAFWHGFYPGYYMAFVLASLLQTIAKNGRRLLRPFFLTPDGASPTPNKRYYDIACFFLTQLSFSFTVAPFIYLSFSDSMKVWGRVYFYCLVGVAISLGCIFSPLKRKLQDQLKKRNRGKIEEVVKEEQEKERVQQEPTLGLPDDPEAEVEEIVAEIKRDIEEMRKRGESVSLDIRKAVEEKLGKKLP</sequence>
<feature type="transmembrane region" description="Helical" evidence="9">
    <location>
        <begin position="81"/>
        <end position="103"/>
    </location>
</feature>
<keyword evidence="11" id="KW-1185">Reference proteome</keyword>
<dbReference type="AlphaFoldDB" id="A0A8E2EBP5"/>
<evidence type="ECO:0000256" key="6">
    <source>
        <dbReference type="ARBA" id="ARBA00023315"/>
    </source>
</evidence>
<accession>A0A8E2EBP5</accession>
<dbReference type="Pfam" id="PF03062">
    <property type="entry name" value="MBOAT"/>
    <property type="match status" value="1"/>
</dbReference>
<name>A0A8E2EBP5_9PEZI</name>
<evidence type="ECO:0000313" key="11">
    <source>
        <dbReference type="Proteomes" id="UP000250266"/>
    </source>
</evidence>
<dbReference type="GO" id="GO:0047184">
    <property type="term" value="F:1-acylglycerophosphocholine O-acyltransferase activity"/>
    <property type="evidence" value="ECO:0007669"/>
    <property type="project" value="TreeGrafter"/>
</dbReference>
<dbReference type="InterPro" id="IPR049941">
    <property type="entry name" value="LPLAT_7/PORCN-like"/>
</dbReference>
<organism evidence="10 11">
    <name type="scientific">Lepidopterella palustris CBS 459.81</name>
    <dbReference type="NCBI Taxonomy" id="1314670"/>
    <lineage>
        <taxon>Eukaryota</taxon>
        <taxon>Fungi</taxon>
        <taxon>Dikarya</taxon>
        <taxon>Ascomycota</taxon>
        <taxon>Pezizomycotina</taxon>
        <taxon>Dothideomycetes</taxon>
        <taxon>Pleosporomycetidae</taxon>
        <taxon>Mytilinidiales</taxon>
        <taxon>Argynnaceae</taxon>
        <taxon>Lepidopterella</taxon>
    </lineage>
</organism>
<dbReference type="GO" id="GO:0016020">
    <property type="term" value="C:membrane"/>
    <property type="evidence" value="ECO:0007669"/>
    <property type="project" value="UniProtKB-SubCell"/>
</dbReference>
<feature type="transmembrane region" description="Helical" evidence="9">
    <location>
        <begin position="454"/>
        <end position="473"/>
    </location>
</feature>
<keyword evidence="6" id="KW-0012">Acyltransferase</keyword>
<evidence type="ECO:0000256" key="4">
    <source>
        <dbReference type="ARBA" id="ARBA00022989"/>
    </source>
</evidence>
<dbReference type="GO" id="GO:0005783">
    <property type="term" value="C:endoplasmic reticulum"/>
    <property type="evidence" value="ECO:0007669"/>
    <property type="project" value="TreeGrafter"/>
</dbReference>
<keyword evidence="7" id="KW-0175">Coiled coil</keyword>
<evidence type="ECO:0000256" key="5">
    <source>
        <dbReference type="ARBA" id="ARBA00023136"/>
    </source>
</evidence>
<gene>
    <name evidence="10" type="ORF">K432DRAFT_381869</name>
</gene>
<evidence type="ECO:0000256" key="7">
    <source>
        <dbReference type="SAM" id="Coils"/>
    </source>
</evidence>
<reference evidence="10 11" key="1">
    <citation type="journal article" date="2016" name="Nat. Commun.">
        <title>Ectomycorrhizal ecology is imprinted in the genome of the dominant symbiotic fungus Cenococcum geophilum.</title>
        <authorList>
            <consortium name="DOE Joint Genome Institute"/>
            <person name="Peter M."/>
            <person name="Kohler A."/>
            <person name="Ohm R.A."/>
            <person name="Kuo A."/>
            <person name="Krutzmann J."/>
            <person name="Morin E."/>
            <person name="Arend M."/>
            <person name="Barry K.W."/>
            <person name="Binder M."/>
            <person name="Choi C."/>
            <person name="Clum A."/>
            <person name="Copeland A."/>
            <person name="Grisel N."/>
            <person name="Haridas S."/>
            <person name="Kipfer T."/>
            <person name="LaButti K."/>
            <person name="Lindquist E."/>
            <person name="Lipzen A."/>
            <person name="Maire R."/>
            <person name="Meier B."/>
            <person name="Mihaltcheva S."/>
            <person name="Molinier V."/>
            <person name="Murat C."/>
            <person name="Poggeler S."/>
            <person name="Quandt C.A."/>
            <person name="Sperisen C."/>
            <person name="Tritt A."/>
            <person name="Tisserant E."/>
            <person name="Crous P.W."/>
            <person name="Henrissat B."/>
            <person name="Nehls U."/>
            <person name="Egli S."/>
            <person name="Spatafora J.W."/>
            <person name="Grigoriev I.V."/>
            <person name="Martin F.M."/>
        </authorList>
    </citation>
    <scope>NUCLEOTIDE SEQUENCE [LARGE SCALE GENOMIC DNA]</scope>
    <source>
        <strain evidence="10 11">CBS 459.81</strain>
    </source>
</reference>
<evidence type="ECO:0000313" key="10">
    <source>
        <dbReference type="EMBL" id="OCK80814.1"/>
    </source>
</evidence>
<evidence type="ECO:0000256" key="2">
    <source>
        <dbReference type="ARBA" id="ARBA00022679"/>
    </source>
</evidence>
<dbReference type="InterPro" id="IPR004299">
    <property type="entry name" value="MBOAT_fam"/>
</dbReference>
<dbReference type="GO" id="GO:0030258">
    <property type="term" value="P:lipid modification"/>
    <property type="evidence" value="ECO:0007669"/>
    <property type="project" value="TreeGrafter"/>
</dbReference>
<keyword evidence="3 9" id="KW-0812">Transmembrane</keyword>
<dbReference type="PANTHER" id="PTHR13906">
    <property type="entry name" value="PORCUPINE"/>
    <property type="match status" value="1"/>
</dbReference>
<proteinExistence type="predicted"/>
<comment type="subcellular location">
    <subcellularLocation>
        <location evidence="1">Membrane</location>
        <topology evidence="1">Multi-pass membrane protein</topology>
    </subcellularLocation>
</comment>
<dbReference type="Proteomes" id="UP000250266">
    <property type="component" value="Unassembled WGS sequence"/>
</dbReference>
<keyword evidence="2" id="KW-0808">Transferase</keyword>
<evidence type="ECO:0000256" key="3">
    <source>
        <dbReference type="ARBA" id="ARBA00022692"/>
    </source>
</evidence>
<dbReference type="EMBL" id="KV744944">
    <property type="protein sequence ID" value="OCK80814.1"/>
    <property type="molecule type" value="Genomic_DNA"/>
</dbReference>